<sequence length="619" mass="67990">MTVDSEIWFPIPESNLVPLLFSNPFHKSSIYTTNVPTEQLRKRVLERRISPTRPIFIHPDTGAQIGWARLQNDVYRFADGFRNKLGFKPAPLRQNEPYTVSSPVLLHLPNCMAYMPLFFGAAAAGLSVTMCNPYYTPNELLHILVTSRPAIVATTPMGLPVVKDAINQLEDKTQARLYKEGGRIFIVNVAHDDYGLCTGSHPHDLSRDAEGWVTADYKWLFGRDGFQPDEWSGDENAKRVCCILWSSGTSGKSKGVVLTHKAMCAGTIMQGFADPEFGADECFIGFVPFFHVLGLSCIALLAPAMGASVVVMPRFDLDRFLQLASVHRATLIHIAPPVAVALAKTPLIGKYDLSSIRACSSGGAPLPADVIRTVYDRLGVLVKMGYGASEAGGITSQMANTWAELEPLLGTTGTPFKGVQIKIVDTEGSGRVLPIGEEGEILIKSPSLMSGYLNDPETTKETLTPDGWYRSGDIGTLDKDGNVKITDRMKDMIKSSGFQCSPVEIEGALAGHTKVADAAVGSIYSEEHGTEFPRAYVVPMDRSLLNYTQPPSKELVDLAWELSKRVESSLIKYKWLRGGIVFIDQVPKNPSGKILRRLFKNCRGVEVNIYDQHPRQAKL</sequence>
<dbReference type="AlphaFoldDB" id="A0A067Q241"/>
<dbReference type="InParanoid" id="A0A067Q241"/>
<dbReference type="PROSITE" id="PS00455">
    <property type="entry name" value="AMP_BINDING"/>
    <property type="match status" value="1"/>
</dbReference>
<evidence type="ECO:0000259" key="2">
    <source>
        <dbReference type="Pfam" id="PF13193"/>
    </source>
</evidence>
<name>A0A067Q241_9AGAM</name>
<dbReference type="InterPro" id="IPR025110">
    <property type="entry name" value="AMP-bd_C"/>
</dbReference>
<dbReference type="GO" id="GO:0016405">
    <property type="term" value="F:CoA-ligase activity"/>
    <property type="evidence" value="ECO:0007669"/>
    <property type="project" value="TreeGrafter"/>
</dbReference>
<dbReference type="SUPFAM" id="SSF56801">
    <property type="entry name" value="Acetyl-CoA synthetase-like"/>
    <property type="match status" value="1"/>
</dbReference>
<dbReference type="InterPro" id="IPR020845">
    <property type="entry name" value="AMP-binding_CS"/>
</dbReference>
<dbReference type="Proteomes" id="UP000027265">
    <property type="component" value="Unassembled WGS sequence"/>
</dbReference>
<protein>
    <recommendedName>
        <fullName evidence="5">AMP-dependent synthetase/ligase domain-containing protein</fullName>
    </recommendedName>
</protein>
<dbReference type="Pfam" id="PF00501">
    <property type="entry name" value="AMP-binding"/>
    <property type="match status" value="1"/>
</dbReference>
<dbReference type="EMBL" id="KL197721">
    <property type="protein sequence ID" value="KDQ56671.1"/>
    <property type="molecule type" value="Genomic_DNA"/>
</dbReference>
<dbReference type="InterPro" id="IPR045851">
    <property type="entry name" value="AMP-bd_C_sf"/>
</dbReference>
<accession>A0A067Q241</accession>
<dbReference type="PANTHER" id="PTHR24096:SF295">
    <property type="entry name" value="ACETYL-COA SYNTHETASE-LIKE PROTEIN"/>
    <property type="match status" value="1"/>
</dbReference>
<dbReference type="Pfam" id="PF13193">
    <property type="entry name" value="AMP-binding_C"/>
    <property type="match status" value="1"/>
</dbReference>
<dbReference type="InterPro" id="IPR000873">
    <property type="entry name" value="AMP-dep_synth/lig_dom"/>
</dbReference>
<keyword evidence="4" id="KW-1185">Reference proteome</keyword>
<gene>
    <name evidence="3" type="ORF">JAAARDRAFT_179271</name>
</gene>
<evidence type="ECO:0008006" key="5">
    <source>
        <dbReference type="Google" id="ProtNLM"/>
    </source>
</evidence>
<feature type="domain" description="AMP-dependent synthetase/ligase" evidence="1">
    <location>
        <begin position="51"/>
        <end position="453"/>
    </location>
</feature>
<feature type="domain" description="AMP-binding enzyme C-terminal" evidence="2">
    <location>
        <begin position="504"/>
        <end position="593"/>
    </location>
</feature>
<dbReference type="PANTHER" id="PTHR24096">
    <property type="entry name" value="LONG-CHAIN-FATTY-ACID--COA LIGASE"/>
    <property type="match status" value="1"/>
</dbReference>
<dbReference type="OrthoDB" id="6509636at2759"/>
<dbReference type="STRING" id="933084.A0A067Q241"/>
<evidence type="ECO:0000313" key="4">
    <source>
        <dbReference type="Proteomes" id="UP000027265"/>
    </source>
</evidence>
<evidence type="ECO:0000259" key="1">
    <source>
        <dbReference type="Pfam" id="PF00501"/>
    </source>
</evidence>
<dbReference type="Gene3D" id="3.30.300.30">
    <property type="match status" value="1"/>
</dbReference>
<reference evidence="4" key="1">
    <citation type="journal article" date="2014" name="Proc. Natl. Acad. Sci. U.S.A.">
        <title>Extensive sampling of basidiomycete genomes demonstrates inadequacy of the white-rot/brown-rot paradigm for wood decay fungi.</title>
        <authorList>
            <person name="Riley R."/>
            <person name="Salamov A.A."/>
            <person name="Brown D.W."/>
            <person name="Nagy L.G."/>
            <person name="Floudas D."/>
            <person name="Held B.W."/>
            <person name="Levasseur A."/>
            <person name="Lombard V."/>
            <person name="Morin E."/>
            <person name="Otillar R."/>
            <person name="Lindquist E.A."/>
            <person name="Sun H."/>
            <person name="LaButti K.M."/>
            <person name="Schmutz J."/>
            <person name="Jabbour D."/>
            <person name="Luo H."/>
            <person name="Baker S.E."/>
            <person name="Pisabarro A.G."/>
            <person name="Walton J.D."/>
            <person name="Blanchette R.A."/>
            <person name="Henrissat B."/>
            <person name="Martin F."/>
            <person name="Cullen D."/>
            <person name="Hibbett D.S."/>
            <person name="Grigoriev I.V."/>
        </authorList>
    </citation>
    <scope>NUCLEOTIDE SEQUENCE [LARGE SCALE GENOMIC DNA]</scope>
    <source>
        <strain evidence="4">MUCL 33604</strain>
    </source>
</reference>
<dbReference type="Gene3D" id="3.40.50.12780">
    <property type="entry name" value="N-terminal domain of ligase-like"/>
    <property type="match status" value="1"/>
</dbReference>
<dbReference type="GO" id="GO:0019748">
    <property type="term" value="P:secondary metabolic process"/>
    <property type="evidence" value="ECO:0007669"/>
    <property type="project" value="TreeGrafter"/>
</dbReference>
<dbReference type="InterPro" id="IPR042099">
    <property type="entry name" value="ANL_N_sf"/>
</dbReference>
<evidence type="ECO:0000313" key="3">
    <source>
        <dbReference type="EMBL" id="KDQ56671.1"/>
    </source>
</evidence>
<organism evidence="3 4">
    <name type="scientific">Jaapia argillacea MUCL 33604</name>
    <dbReference type="NCBI Taxonomy" id="933084"/>
    <lineage>
        <taxon>Eukaryota</taxon>
        <taxon>Fungi</taxon>
        <taxon>Dikarya</taxon>
        <taxon>Basidiomycota</taxon>
        <taxon>Agaricomycotina</taxon>
        <taxon>Agaricomycetes</taxon>
        <taxon>Agaricomycetidae</taxon>
        <taxon>Jaapiales</taxon>
        <taxon>Jaapiaceae</taxon>
        <taxon>Jaapia</taxon>
    </lineage>
</organism>
<proteinExistence type="predicted"/>
<dbReference type="HOGENOM" id="CLU_000022_59_2_1"/>